<dbReference type="SUPFAM" id="SSF75615">
    <property type="entry name" value="Siroheme synthase middle domains-like"/>
    <property type="match status" value="1"/>
</dbReference>
<comment type="pathway">
    <text evidence="1">Porphyrin-containing compound metabolism; siroheme biosynthesis; sirohydrochlorin from precorrin-2: step 1/1.</text>
</comment>
<keyword evidence="5" id="KW-0627">Porphyrin biosynthesis</keyword>
<evidence type="ECO:0000256" key="5">
    <source>
        <dbReference type="ARBA" id="ARBA00023244"/>
    </source>
</evidence>
<dbReference type="RefSeq" id="WP_181248248.1">
    <property type="nucleotide sequence ID" value="NZ_QAXS01000064.1"/>
</dbReference>
<gene>
    <name evidence="7" type="ORF">C8C76_1642</name>
</gene>
<evidence type="ECO:0000313" key="7">
    <source>
        <dbReference type="EMBL" id="PTV92850.1"/>
    </source>
</evidence>
<organism evidence="7 8">
    <name type="scientific">Halanaerobium saccharolyticum</name>
    <dbReference type="NCBI Taxonomy" id="43595"/>
    <lineage>
        <taxon>Bacteria</taxon>
        <taxon>Bacillati</taxon>
        <taxon>Bacillota</taxon>
        <taxon>Clostridia</taxon>
        <taxon>Halanaerobiales</taxon>
        <taxon>Halanaerobiaceae</taxon>
        <taxon>Halanaerobium</taxon>
    </lineage>
</organism>
<dbReference type="EC" id="1.3.1.76" evidence="2"/>
<keyword evidence="4" id="KW-0520">NAD</keyword>
<dbReference type="InterPro" id="IPR036291">
    <property type="entry name" value="NAD(P)-bd_dom_sf"/>
</dbReference>
<dbReference type="UniPathway" id="UPA00262">
    <property type="reaction ID" value="UER00222"/>
</dbReference>
<dbReference type="EMBL" id="QAXS01000064">
    <property type="protein sequence ID" value="PTV92850.1"/>
    <property type="molecule type" value="Genomic_DNA"/>
</dbReference>
<comment type="caution">
    <text evidence="7">The sequence shown here is derived from an EMBL/GenBank/DDBJ whole genome shotgun (WGS) entry which is preliminary data.</text>
</comment>
<accession>A0A2T5RF66</accession>
<evidence type="ECO:0000256" key="1">
    <source>
        <dbReference type="ARBA" id="ARBA00005010"/>
    </source>
</evidence>
<dbReference type="PANTHER" id="PTHR35330:SF1">
    <property type="entry name" value="SIROHEME BIOSYNTHESIS PROTEIN MET8"/>
    <property type="match status" value="1"/>
</dbReference>
<dbReference type="SUPFAM" id="SSF51735">
    <property type="entry name" value="NAD(P)-binding Rossmann-fold domains"/>
    <property type="match status" value="1"/>
</dbReference>
<dbReference type="GO" id="GO:0043115">
    <property type="term" value="F:precorrin-2 dehydrogenase activity"/>
    <property type="evidence" value="ECO:0007669"/>
    <property type="project" value="UniProtKB-EC"/>
</dbReference>
<protein>
    <recommendedName>
        <fullName evidence="2">precorrin-2 dehydrogenase</fullName>
        <ecNumber evidence="2">1.3.1.76</ecNumber>
    </recommendedName>
</protein>
<dbReference type="Proteomes" id="UP000244089">
    <property type="component" value="Unassembled WGS sequence"/>
</dbReference>
<dbReference type="Gene3D" id="1.10.8.610">
    <property type="entry name" value="SirC, precorrin-2 dehydrogenase, C-terminal helical domain-like"/>
    <property type="match status" value="1"/>
</dbReference>
<proteinExistence type="predicted"/>
<evidence type="ECO:0000256" key="4">
    <source>
        <dbReference type="ARBA" id="ARBA00023027"/>
    </source>
</evidence>
<evidence type="ECO:0000256" key="6">
    <source>
        <dbReference type="ARBA" id="ARBA00047561"/>
    </source>
</evidence>
<dbReference type="GO" id="GO:0019354">
    <property type="term" value="P:siroheme biosynthetic process"/>
    <property type="evidence" value="ECO:0007669"/>
    <property type="project" value="UniProtKB-UniPathway"/>
</dbReference>
<name>A0A2T5RF66_9FIRM</name>
<dbReference type="GO" id="GO:0004325">
    <property type="term" value="F:ferrochelatase activity"/>
    <property type="evidence" value="ECO:0007669"/>
    <property type="project" value="InterPro"/>
</dbReference>
<dbReference type="Pfam" id="PF13241">
    <property type="entry name" value="NAD_binding_7"/>
    <property type="match status" value="1"/>
</dbReference>
<reference evidence="7 8" key="1">
    <citation type="submission" date="2018-04" db="EMBL/GenBank/DDBJ databases">
        <title>Subsurface microbial communities from deep shales in Ohio and West Virginia, USA.</title>
        <authorList>
            <person name="Wrighton K."/>
        </authorList>
    </citation>
    <scope>NUCLEOTIDE SEQUENCE [LARGE SCALE GENOMIC DNA]</scope>
    <source>
        <strain evidence="7 8">WC1</strain>
    </source>
</reference>
<dbReference type="NCBIfam" id="TIGR01470">
    <property type="entry name" value="cysG_Nterm"/>
    <property type="match status" value="1"/>
</dbReference>
<dbReference type="AlphaFoldDB" id="A0A2T5RF66"/>
<sequence>MKPYPINLNLKNRKVLIAGAGRVAARKFRGLLETEAEVMIVSPTYNNFFVRYLPGDFNPGDSFQKIIATLICTFKNRKFKKTDLKEKFLVIAATDNSAVNEKIAVQAKAKNILVNVVDQPELSDFNLPASTAKGDLLLTVSTGASLPALSKAVKEELAQNYGIEYQLLLQVMMELRPEIIAQIADRSLRKEIFKSLASAEFLRGLKNLLLRATEAGEQKPEGDIISADSDLYLEVKNRVIKLVKSYKGDFSEE</sequence>
<dbReference type="InterPro" id="IPR042518">
    <property type="entry name" value="SirC_C"/>
</dbReference>
<comment type="catalytic activity">
    <reaction evidence="6">
        <text>precorrin-2 + NAD(+) = sirohydrochlorin + NADH + 2 H(+)</text>
        <dbReference type="Rhea" id="RHEA:15613"/>
        <dbReference type="ChEBI" id="CHEBI:15378"/>
        <dbReference type="ChEBI" id="CHEBI:57540"/>
        <dbReference type="ChEBI" id="CHEBI:57945"/>
        <dbReference type="ChEBI" id="CHEBI:58351"/>
        <dbReference type="ChEBI" id="CHEBI:58827"/>
        <dbReference type="EC" id="1.3.1.76"/>
    </reaction>
</comment>
<keyword evidence="3" id="KW-0560">Oxidoreductase</keyword>
<dbReference type="InterPro" id="IPR006367">
    <property type="entry name" value="Sirohaem_synthase_N"/>
</dbReference>
<dbReference type="PANTHER" id="PTHR35330">
    <property type="entry name" value="SIROHEME BIOSYNTHESIS PROTEIN MET8"/>
    <property type="match status" value="1"/>
</dbReference>
<evidence type="ECO:0000256" key="3">
    <source>
        <dbReference type="ARBA" id="ARBA00023002"/>
    </source>
</evidence>
<evidence type="ECO:0000313" key="8">
    <source>
        <dbReference type="Proteomes" id="UP000244089"/>
    </source>
</evidence>
<dbReference type="InterPro" id="IPR028161">
    <property type="entry name" value="Met8-like"/>
</dbReference>
<evidence type="ECO:0000256" key="2">
    <source>
        <dbReference type="ARBA" id="ARBA00012400"/>
    </source>
</evidence>
<dbReference type="Gene3D" id="3.40.50.720">
    <property type="entry name" value="NAD(P)-binding Rossmann-like Domain"/>
    <property type="match status" value="1"/>
</dbReference>